<dbReference type="EMBL" id="KZ772680">
    <property type="protein sequence ID" value="PTQ47465.1"/>
    <property type="molecule type" value="Genomic_DNA"/>
</dbReference>
<evidence type="ECO:0008006" key="4">
    <source>
        <dbReference type="Google" id="ProtNLM"/>
    </source>
</evidence>
<sequence>MLISIRIFCFKLLLYHFCSSSGSRSSPWPIFDVTFIRVLSAACAKSLMQSRNFTSRDETFHCRTIKSSPSVNPSKCIARKDCNIREIFLS</sequence>
<dbReference type="AlphaFoldDB" id="A0A2R6XMW4"/>
<keyword evidence="1" id="KW-0732">Signal</keyword>
<feature type="signal peptide" evidence="1">
    <location>
        <begin position="1"/>
        <end position="20"/>
    </location>
</feature>
<dbReference type="Gramene" id="Mp8g10070.1">
    <property type="protein sequence ID" value="Mp8g10070.1.cds1"/>
    <property type="gene ID" value="Mp8g10070"/>
</dbReference>
<name>A0A2R6XMW4_MARPO</name>
<evidence type="ECO:0000313" key="3">
    <source>
        <dbReference type="Proteomes" id="UP000244005"/>
    </source>
</evidence>
<protein>
    <recommendedName>
        <fullName evidence="4">Secreted protein</fullName>
    </recommendedName>
</protein>
<keyword evidence="3" id="KW-1185">Reference proteome</keyword>
<dbReference type="Proteomes" id="UP000244005">
    <property type="component" value="Unassembled WGS sequence"/>
</dbReference>
<gene>
    <name evidence="2" type="ORF">MARPO_0008s0215</name>
</gene>
<evidence type="ECO:0000256" key="1">
    <source>
        <dbReference type="SAM" id="SignalP"/>
    </source>
</evidence>
<reference evidence="3" key="1">
    <citation type="journal article" date="2017" name="Cell">
        <title>Insights into land plant evolution garnered from the Marchantia polymorpha genome.</title>
        <authorList>
            <person name="Bowman J.L."/>
            <person name="Kohchi T."/>
            <person name="Yamato K.T."/>
            <person name="Jenkins J."/>
            <person name="Shu S."/>
            <person name="Ishizaki K."/>
            <person name="Yamaoka S."/>
            <person name="Nishihama R."/>
            <person name="Nakamura Y."/>
            <person name="Berger F."/>
            <person name="Adam C."/>
            <person name="Aki S.S."/>
            <person name="Althoff F."/>
            <person name="Araki T."/>
            <person name="Arteaga-Vazquez M.A."/>
            <person name="Balasubrmanian S."/>
            <person name="Barry K."/>
            <person name="Bauer D."/>
            <person name="Boehm C.R."/>
            <person name="Briginshaw L."/>
            <person name="Caballero-Perez J."/>
            <person name="Catarino B."/>
            <person name="Chen F."/>
            <person name="Chiyoda S."/>
            <person name="Chovatia M."/>
            <person name="Davies K.M."/>
            <person name="Delmans M."/>
            <person name="Demura T."/>
            <person name="Dierschke T."/>
            <person name="Dolan L."/>
            <person name="Dorantes-Acosta A.E."/>
            <person name="Eklund D.M."/>
            <person name="Florent S.N."/>
            <person name="Flores-Sandoval E."/>
            <person name="Fujiyama A."/>
            <person name="Fukuzawa H."/>
            <person name="Galik B."/>
            <person name="Grimanelli D."/>
            <person name="Grimwood J."/>
            <person name="Grossniklaus U."/>
            <person name="Hamada T."/>
            <person name="Haseloff J."/>
            <person name="Hetherington A.J."/>
            <person name="Higo A."/>
            <person name="Hirakawa Y."/>
            <person name="Hundley H.N."/>
            <person name="Ikeda Y."/>
            <person name="Inoue K."/>
            <person name="Inoue S.I."/>
            <person name="Ishida S."/>
            <person name="Jia Q."/>
            <person name="Kakita M."/>
            <person name="Kanazawa T."/>
            <person name="Kawai Y."/>
            <person name="Kawashima T."/>
            <person name="Kennedy M."/>
            <person name="Kinose K."/>
            <person name="Kinoshita T."/>
            <person name="Kohara Y."/>
            <person name="Koide E."/>
            <person name="Komatsu K."/>
            <person name="Kopischke S."/>
            <person name="Kubo M."/>
            <person name="Kyozuka J."/>
            <person name="Lagercrantz U."/>
            <person name="Lin S.S."/>
            <person name="Lindquist E."/>
            <person name="Lipzen A.M."/>
            <person name="Lu C.W."/>
            <person name="De Luna E."/>
            <person name="Martienssen R.A."/>
            <person name="Minamino N."/>
            <person name="Mizutani M."/>
            <person name="Mizutani M."/>
            <person name="Mochizuki N."/>
            <person name="Monte I."/>
            <person name="Mosher R."/>
            <person name="Nagasaki H."/>
            <person name="Nakagami H."/>
            <person name="Naramoto S."/>
            <person name="Nishitani K."/>
            <person name="Ohtani M."/>
            <person name="Okamoto T."/>
            <person name="Okumura M."/>
            <person name="Phillips J."/>
            <person name="Pollak B."/>
            <person name="Reinders A."/>
            <person name="Rovekamp M."/>
            <person name="Sano R."/>
            <person name="Sawa S."/>
            <person name="Schmid M.W."/>
            <person name="Shirakawa M."/>
            <person name="Solano R."/>
            <person name="Spunde A."/>
            <person name="Suetsugu N."/>
            <person name="Sugano S."/>
            <person name="Sugiyama A."/>
            <person name="Sun R."/>
            <person name="Suzuki Y."/>
            <person name="Takenaka M."/>
            <person name="Takezawa D."/>
            <person name="Tomogane H."/>
            <person name="Tsuzuki M."/>
            <person name="Ueda T."/>
            <person name="Umeda M."/>
            <person name="Ward J.M."/>
            <person name="Watanabe Y."/>
            <person name="Yazaki K."/>
            <person name="Yokoyama R."/>
            <person name="Yoshitake Y."/>
            <person name="Yotsui I."/>
            <person name="Zachgo S."/>
            <person name="Schmutz J."/>
        </authorList>
    </citation>
    <scope>NUCLEOTIDE SEQUENCE [LARGE SCALE GENOMIC DNA]</scope>
    <source>
        <strain evidence="3">Tak-1</strain>
    </source>
</reference>
<evidence type="ECO:0000313" key="2">
    <source>
        <dbReference type="EMBL" id="PTQ47465.1"/>
    </source>
</evidence>
<accession>A0A2R6XMW4</accession>
<proteinExistence type="predicted"/>
<feature type="chain" id="PRO_5015349483" description="Secreted protein" evidence="1">
    <location>
        <begin position="21"/>
        <end position="90"/>
    </location>
</feature>
<organism evidence="2 3">
    <name type="scientific">Marchantia polymorpha</name>
    <name type="common">Common liverwort</name>
    <name type="synonym">Marchantia aquatica</name>
    <dbReference type="NCBI Taxonomy" id="3197"/>
    <lineage>
        <taxon>Eukaryota</taxon>
        <taxon>Viridiplantae</taxon>
        <taxon>Streptophyta</taxon>
        <taxon>Embryophyta</taxon>
        <taxon>Marchantiophyta</taxon>
        <taxon>Marchantiopsida</taxon>
        <taxon>Marchantiidae</taxon>
        <taxon>Marchantiales</taxon>
        <taxon>Marchantiaceae</taxon>
        <taxon>Marchantia</taxon>
    </lineage>
</organism>